<reference evidence="3 4" key="2">
    <citation type="journal article" date="2009" name="BMC Microbiol.">
        <title>The genome sequence of Geobacter metallireducens: features of metabolism, physiology and regulation common and dissimilar to Geobacter sulfurreducens.</title>
        <authorList>
            <person name="Aklujkar M."/>
            <person name="Krushkal J."/>
            <person name="DiBartolo G."/>
            <person name="Lapidus A."/>
            <person name="Land M.L."/>
            <person name="Lovley D.R."/>
        </authorList>
    </citation>
    <scope>NUCLEOTIDE SEQUENCE [LARGE SCALE GENOMIC DNA]</scope>
    <source>
        <strain evidence="4">ATCC 53774 / DSM 7210 / GS-15</strain>
    </source>
</reference>
<dbReference type="Gene3D" id="3.40.50.2000">
    <property type="entry name" value="Glycogen Phosphorylase B"/>
    <property type="match status" value="2"/>
</dbReference>
<dbReference type="PANTHER" id="PTHR45947:SF3">
    <property type="entry name" value="SULFOQUINOVOSYL TRANSFERASE SQD2"/>
    <property type="match status" value="1"/>
</dbReference>
<dbReference type="GO" id="GO:0016758">
    <property type="term" value="F:hexosyltransferase activity"/>
    <property type="evidence" value="ECO:0007669"/>
    <property type="project" value="TreeGrafter"/>
</dbReference>
<dbReference type="SUPFAM" id="SSF53756">
    <property type="entry name" value="UDP-Glycosyltransferase/glycogen phosphorylase"/>
    <property type="match status" value="1"/>
</dbReference>
<dbReference type="InterPro" id="IPR001296">
    <property type="entry name" value="Glyco_trans_1"/>
</dbReference>
<dbReference type="eggNOG" id="COG0438">
    <property type="taxonomic scope" value="Bacteria"/>
</dbReference>
<evidence type="ECO:0000313" key="4">
    <source>
        <dbReference type="Proteomes" id="UP000007073"/>
    </source>
</evidence>
<dbReference type="RefSeq" id="WP_004511571.1">
    <property type="nucleotide sequence ID" value="NC_007517.1"/>
</dbReference>
<name>Q39VJ4_GEOMG</name>
<accession>Q39VJ4</accession>
<dbReference type="STRING" id="269799.Gmet_1496"/>
<organism evidence="3 4">
    <name type="scientific">Geobacter metallireducens (strain ATCC 53774 / DSM 7210 / GS-15)</name>
    <dbReference type="NCBI Taxonomy" id="269799"/>
    <lineage>
        <taxon>Bacteria</taxon>
        <taxon>Pseudomonadati</taxon>
        <taxon>Thermodesulfobacteriota</taxon>
        <taxon>Desulfuromonadia</taxon>
        <taxon>Geobacterales</taxon>
        <taxon>Geobacteraceae</taxon>
        <taxon>Geobacter</taxon>
    </lineage>
</organism>
<dbReference type="Pfam" id="PF13439">
    <property type="entry name" value="Glyco_transf_4"/>
    <property type="match status" value="1"/>
</dbReference>
<proteinExistence type="predicted"/>
<dbReference type="CAZy" id="GT4">
    <property type="family name" value="Glycosyltransferase Family 4"/>
</dbReference>
<dbReference type="KEGG" id="gme:Gmet_1496"/>
<sequence length="374" mass="41513">MRIALVTNTFLPLTGGGEFVVHHLGNQWSMQGHDVCVFNSLTAEVAHPEALYKVMRYKIMRGATRFGYHRFPWVNVSTRSLNRQINYFNPDFVSGHFSIPVALYLDNLKPKRIWSITSHGSDIVRNDVNSQRDQYDIDNKLANSLNNASSVIAISNSAKANLLDIGVKPSLIRVIPNGVELNRFKTKANTNIREMFNIPEHKKLVLTVGRNSLVKNLGLGINAVAEIAKSRSDIHYLIVGGGTSQLNETIINRGLRDTVTTCENLAGESLVAAYQQSDIFLSTSNYECCPLVILEAMASGLPIVATQVAGNVDLIDNEVNGLLVGRNNHMHIVNAITMLIADKRLCHSISTTNYDKVSDYSWDTVSRSYLELLQ</sequence>
<dbReference type="HOGENOM" id="CLU_009583_2_0_7"/>
<reference evidence="3 4" key="1">
    <citation type="submission" date="2005-10" db="EMBL/GenBank/DDBJ databases">
        <title>Complete sequence of Geobacter metallireducens GS-15.</title>
        <authorList>
            <consortium name="US DOE Joint Genome Institute"/>
            <person name="Copeland A."/>
            <person name="Lucas S."/>
            <person name="Lapidus A."/>
            <person name="Barry K."/>
            <person name="Detter J.C."/>
            <person name="Glavina T."/>
            <person name="Hammon N."/>
            <person name="Israni S."/>
            <person name="Pitluck S."/>
            <person name="Di Bartolo G."/>
            <person name="Chain P."/>
            <person name="Schmutz J."/>
            <person name="Larimer F."/>
            <person name="Land M."/>
            <person name="Kyrpides N."/>
            <person name="Ivanova N."/>
            <person name="Richardson P."/>
        </authorList>
    </citation>
    <scope>NUCLEOTIDE SEQUENCE [LARGE SCALE GENOMIC DNA]</scope>
    <source>
        <strain evidence="4">ATCC 53774 / DSM 7210 / GS-15</strain>
    </source>
</reference>
<dbReference type="InterPro" id="IPR050194">
    <property type="entry name" value="Glycosyltransferase_grp1"/>
</dbReference>
<dbReference type="EMBL" id="CP000148">
    <property type="protein sequence ID" value="ABB31730.1"/>
    <property type="molecule type" value="Genomic_DNA"/>
</dbReference>
<evidence type="ECO:0000313" key="3">
    <source>
        <dbReference type="EMBL" id="ABB31730.1"/>
    </source>
</evidence>
<dbReference type="AlphaFoldDB" id="Q39VJ4"/>
<keyword evidence="4" id="KW-1185">Reference proteome</keyword>
<dbReference type="InterPro" id="IPR028098">
    <property type="entry name" value="Glyco_trans_4-like_N"/>
</dbReference>
<dbReference type="CDD" id="cd03801">
    <property type="entry name" value="GT4_PimA-like"/>
    <property type="match status" value="1"/>
</dbReference>
<dbReference type="Pfam" id="PF00534">
    <property type="entry name" value="Glycos_transf_1"/>
    <property type="match status" value="1"/>
</dbReference>
<feature type="domain" description="Glycosyl transferase family 1" evidence="1">
    <location>
        <begin position="190"/>
        <end position="353"/>
    </location>
</feature>
<evidence type="ECO:0000259" key="2">
    <source>
        <dbReference type="Pfam" id="PF13439"/>
    </source>
</evidence>
<gene>
    <name evidence="3" type="ordered locus">Gmet_1496</name>
</gene>
<dbReference type="PANTHER" id="PTHR45947">
    <property type="entry name" value="SULFOQUINOVOSYL TRANSFERASE SQD2"/>
    <property type="match status" value="1"/>
</dbReference>
<evidence type="ECO:0000259" key="1">
    <source>
        <dbReference type="Pfam" id="PF00534"/>
    </source>
</evidence>
<dbReference type="Proteomes" id="UP000007073">
    <property type="component" value="Chromosome"/>
</dbReference>
<feature type="domain" description="Glycosyltransferase subfamily 4-like N-terminal" evidence="2">
    <location>
        <begin position="15"/>
        <end position="183"/>
    </location>
</feature>
<protein>
    <submittedName>
        <fullName evidence="3">Glycosyltransferase, YqgM-like family</fullName>
    </submittedName>
</protein>
<keyword evidence="3" id="KW-0808">Transferase</keyword>